<keyword evidence="1" id="KW-0175">Coiled coil</keyword>
<accession>A0A8B8AIJ9</accession>
<reference evidence="2" key="1">
    <citation type="submission" date="2024-06" db="UniProtKB">
        <authorList>
            <consortium name="RefSeq"/>
        </authorList>
    </citation>
    <scope>NUCLEOTIDE SEQUENCE [LARGE SCALE GENOMIC DNA]</scope>
</reference>
<dbReference type="GO" id="GO:0005929">
    <property type="term" value="C:cilium"/>
    <property type="evidence" value="ECO:0007669"/>
    <property type="project" value="TreeGrafter"/>
</dbReference>
<proteinExistence type="predicted"/>
<dbReference type="OrthoDB" id="8178106at2759"/>
<dbReference type="CDD" id="cd23767">
    <property type="entry name" value="IQCD"/>
    <property type="match status" value="1"/>
</dbReference>
<organism evidence="2 3">
    <name type="scientific">Crassostrea virginica</name>
    <name type="common">Eastern oyster</name>
    <dbReference type="NCBI Taxonomy" id="6565"/>
    <lineage>
        <taxon>Eukaryota</taxon>
        <taxon>Metazoa</taxon>
        <taxon>Spiralia</taxon>
        <taxon>Lophotrochozoa</taxon>
        <taxon>Mollusca</taxon>
        <taxon>Bivalvia</taxon>
        <taxon>Autobranchia</taxon>
        <taxon>Pteriomorphia</taxon>
        <taxon>Ostreida</taxon>
        <taxon>Ostreoidea</taxon>
        <taxon>Ostreidae</taxon>
        <taxon>Crassostrea</taxon>
    </lineage>
</organism>
<dbReference type="GO" id="GO:0060271">
    <property type="term" value="P:cilium assembly"/>
    <property type="evidence" value="ECO:0007669"/>
    <property type="project" value="InterPro"/>
</dbReference>
<dbReference type="PANTHER" id="PTHR15673">
    <property type="entry name" value="IQ CALMODULIN-BINDING MOTIF CONTAINING PROTEIN 1"/>
    <property type="match status" value="1"/>
</dbReference>
<dbReference type="PROSITE" id="PS50096">
    <property type="entry name" value="IQ"/>
    <property type="match status" value="2"/>
</dbReference>
<dbReference type="GO" id="GO:0005516">
    <property type="term" value="F:calmodulin binding"/>
    <property type="evidence" value="ECO:0007669"/>
    <property type="project" value="InterPro"/>
</dbReference>
<dbReference type="RefSeq" id="XP_022289839.1">
    <property type="nucleotide sequence ID" value="XM_022434131.1"/>
</dbReference>
<evidence type="ECO:0000313" key="2">
    <source>
        <dbReference type="Proteomes" id="UP000694844"/>
    </source>
</evidence>
<dbReference type="InterPro" id="IPR016024">
    <property type="entry name" value="ARM-type_fold"/>
</dbReference>
<dbReference type="Proteomes" id="UP000694844">
    <property type="component" value="Chromosome 1"/>
</dbReference>
<evidence type="ECO:0000256" key="1">
    <source>
        <dbReference type="SAM" id="Coils"/>
    </source>
</evidence>
<dbReference type="AlphaFoldDB" id="A0A8B8AIJ9"/>
<feature type="coiled-coil region" evidence="1">
    <location>
        <begin position="338"/>
        <end position="365"/>
    </location>
</feature>
<dbReference type="SMART" id="SM00015">
    <property type="entry name" value="IQ"/>
    <property type="match status" value="3"/>
</dbReference>
<dbReference type="InterPro" id="IPR000048">
    <property type="entry name" value="IQ_motif_EF-hand-BS"/>
</dbReference>
<dbReference type="InterPro" id="IPR028765">
    <property type="entry name" value="IQCB1"/>
</dbReference>
<dbReference type="SUPFAM" id="SSF48371">
    <property type="entry name" value="ARM repeat"/>
    <property type="match status" value="1"/>
</dbReference>
<dbReference type="Pfam" id="PF00612">
    <property type="entry name" value="IQ"/>
    <property type="match status" value="2"/>
</dbReference>
<dbReference type="KEGG" id="cvn:111101594"/>
<reference evidence="3" key="2">
    <citation type="submission" date="2025-08" db="UniProtKB">
        <authorList>
            <consortium name="RefSeq"/>
        </authorList>
    </citation>
    <scope>IDENTIFICATION</scope>
    <source>
        <tissue evidence="3">Whole sample</tissue>
    </source>
</reference>
<evidence type="ECO:0000313" key="3">
    <source>
        <dbReference type="RefSeq" id="XP_022289839.1"/>
    </source>
</evidence>
<dbReference type="PANTHER" id="PTHR15673:SF2">
    <property type="entry name" value="IQ CALMODULIN-BINDING MOTIF-CONTAINING PROTEIN 1"/>
    <property type="match status" value="1"/>
</dbReference>
<protein>
    <submittedName>
        <fullName evidence="3">IQ calmodulin-binding motif-containing protein 1-like</fullName>
    </submittedName>
</protein>
<dbReference type="Gene3D" id="1.20.5.190">
    <property type="match status" value="2"/>
</dbReference>
<dbReference type="GeneID" id="111101594"/>
<gene>
    <name evidence="3" type="primary">LOC111101594</name>
</gene>
<name>A0A8B8AIJ9_CRAVI</name>
<sequence length="592" mass="69397">MSARLRSPVRDKRIINLAAEVAETKDRGVPGLLLNLREILASAPKGSKDGIRIRNECWEFKILQVLVLVLKQDFSIVDGDWQTAAALAAILSQICLGIDLEEESQKSKFSNEFLPEAINNLFLVTRRIQARHSYIPDRPSLQKDRQRLIMCYKGVLESVAQITYGYPELASVVLECPWLLQLLISDDPSTVSGIMELLPKILRCNKDVMHDIDKKLKFSIVDELIYKLSVNTDASIASAATKCVLKICDIHKPMIDILCSRYRGLKFILSKWENAGFGRDLREMMMMLQAGNAKQAESERFARAAIVIQTIYRGFITRKKLQKANKAFTKFQNTYRRRQKIMEKRKEEAREALELERRLKLNRQKIMREFKEKQLHTIEILPATHVEKYMQNEQIQAAIKIQRVWKGHHCRQTMDQRKVLVRRYKAAVILQRGVRKWLEKMRKKRERFQFTIKPPGLTENRRVELQHKITQYREENPPQYSKREDLEKVHKKAAEMLQRHYVTLKSTREKHSHREALLARLETDSELLSLAPPLKDAGEKDVEMYSSNLLPIATKARTDHIETLRLLRQPWWKKLRDELQDQEYEEEDYILF</sequence>
<keyword evidence="2" id="KW-1185">Reference proteome</keyword>